<keyword evidence="10" id="KW-1185">Reference proteome</keyword>
<accession>A0A835G1H3</accession>
<dbReference type="SUPFAM" id="SSF51735">
    <property type="entry name" value="NAD(P)-binding Rossmann-fold domains"/>
    <property type="match status" value="1"/>
</dbReference>
<dbReference type="InterPro" id="IPR001088">
    <property type="entry name" value="Glyco_hydro_4"/>
</dbReference>
<evidence type="ECO:0000256" key="5">
    <source>
        <dbReference type="ARBA" id="ARBA00023027"/>
    </source>
</evidence>
<comment type="similarity">
    <text evidence="2">Belongs to the glycosyl hydrolase 4 family.</text>
</comment>
<dbReference type="Pfam" id="PF02056">
    <property type="entry name" value="Glyco_hydro_4"/>
    <property type="match status" value="1"/>
</dbReference>
<feature type="domain" description="Glycosyl hydrolase family 4 C-terminal" evidence="8">
    <location>
        <begin position="212"/>
        <end position="429"/>
    </location>
</feature>
<reference evidence="9" key="1">
    <citation type="submission" date="2020-08" db="EMBL/GenBank/DDBJ databases">
        <title>Spodoptera exigua strain:BAW_Kor-Di-RS1 Genome sequencing and assembly.</title>
        <authorList>
            <person name="Kim J."/>
            <person name="Nam H.Y."/>
            <person name="Kwon M."/>
            <person name="Choi J.H."/>
            <person name="Cho S.R."/>
            <person name="Kim G.-H."/>
        </authorList>
    </citation>
    <scope>NUCLEOTIDE SEQUENCE</scope>
    <source>
        <strain evidence="9">BAW_Kor-Di-RS1</strain>
        <tissue evidence="9">Whole-body</tissue>
    </source>
</reference>
<dbReference type="Pfam" id="PF11975">
    <property type="entry name" value="Glyco_hydro_4C"/>
    <property type="match status" value="1"/>
</dbReference>
<protein>
    <recommendedName>
        <fullName evidence="8">Glycosyl hydrolase family 4 C-terminal domain-containing protein</fullName>
    </recommendedName>
</protein>
<evidence type="ECO:0000313" key="9">
    <source>
        <dbReference type="EMBL" id="KAF9404270.1"/>
    </source>
</evidence>
<evidence type="ECO:0000259" key="8">
    <source>
        <dbReference type="Pfam" id="PF11975"/>
    </source>
</evidence>
<dbReference type="GO" id="GO:0016616">
    <property type="term" value="F:oxidoreductase activity, acting on the CH-OH group of donors, NAD or NADP as acceptor"/>
    <property type="evidence" value="ECO:0007669"/>
    <property type="project" value="InterPro"/>
</dbReference>
<organism evidence="9 10">
    <name type="scientific">Spodoptera exigua</name>
    <name type="common">Beet armyworm</name>
    <name type="synonym">Noctua fulgens</name>
    <dbReference type="NCBI Taxonomy" id="7107"/>
    <lineage>
        <taxon>Eukaryota</taxon>
        <taxon>Metazoa</taxon>
        <taxon>Ecdysozoa</taxon>
        <taxon>Arthropoda</taxon>
        <taxon>Hexapoda</taxon>
        <taxon>Insecta</taxon>
        <taxon>Pterygota</taxon>
        <taxon>Neoptera</taxon>
        <taxon>Endopterygota</taxon>
        <taxon>Lepidoptera</taxon>
        <taxon>Glossata</taxon>
        <taxon>Ditrysia</taxon>
        <taxon>Noctuoidea</taxon>
        <taxon>Noctuidae</taxon>
        <taxon>Amphipyrinae</taxon>
        <taxon>Spodoptera</taxon>
    </lineage>
</organism>
<evidence type="ECO:0000256" key="6">
    <source>
        <dbReference type="ARBA" id="ARBA00023211"/>
    </source>
</evidence>
<keyword evidence="7" id="KW-0326">Glycosidase</keyword>
<sequence length="478" mass="53478">MSERILNKKSGGKHMTREALKIATIGGGSSYTPELIEGYIKRKDELPIKEIWLVDIEAGKEKLETVGAMAKRMVQAAGLDWEVHLTLDRRAALKDADFVSTQFRVGLLDARIKDERIPLSHGVLGQETNGAGGMFKAFRTIPVILGIIEDMKELCPDAWLVNFTNPAGMVTEAAIKHGGWKKTAGLCNVPIGHRKQAAEKLGIPEDDLFFKFAGINHFHWHRVWDKAGNERTQELIDLIYGPQEDSESHLKNIHNAPFHYEQIKDLGLLPCGYHRYYYIEDEMLKHSIEEFEKGETRAQVVKETEARLFELYKDPNLDYKPKELEQRGGTHYSDAACELIASIHNDKRTDMVVSTENNGTITDLPYDCVVEVSGPVTAHGHEPYNWGSFPPAARGIIQVMKGMEETVIRAAIDGDYGAALHAFTINPLVPGGAMAKTLLDELLIAHKDHLPNFSEAIVKIENEQPETVAYVTELMKSN</sequence>
<dbReference type="EMBL" id="JACKWZ010001030">
    <property type="protein sequence ID" value="KAF9404270.1"/>
    <property type="molecule type" value="Genomic_DNA"/>
</dbReference>
<dbReference type="GO" id="GO:0005975">
    <property type="term" value="P:carbohydrate metabolic process"/>
    <property type="evidence" value="ECO:0007669"/>
    <property type="project" value="InterPro"/>
</dbReference>
<dbReference type="Gene3D" id="3.90.110.10">
    <property type="entry name" value="Lactate dehydrogenase/glycoside hydrolase, family 4, C-terminal"/>
    <property type="match status" value="1"/>
</dbReference>
<evidence type="ECO:0000256" key="3">
    <source>
        <dbReference type="ARBA" id="ARBA00022723"/>
    </source>
</evidence>
<dbReference type="Proteomes" id="UP000648187">
    <property type="component" value="Unassembled WGS sequence"/>
</dbReference>
<dbReference type="GO" id="GO:0004553">
    <property type="term" value="F:hydrolase activity, hydrolyzing O-glycosyl compounds"/>
    <property type="evidence" value="ECO:0007669"/>
    <property type="project" value="InterPro"/>
</dbReference>
<evidence type="ECO:0000313" key="10">
    <source>
        <dbReference type="Proteomes" id="UP000648187"/>
    </source>
</evidence>
<evidence type="ECO:0000256" key="1">
    <source>
        <dbReference type="ARBA" id="ARBA00001911"/>
    </source>
</evidence>
<comment type="cofactor">
    <cofactor evidence="1">
        <name>NAD(+)</name>
        <dbReference type="ChEBI" id="CHEBI:57540"/>
    </cofactor>
</comment>
<comment type="caution">
    <text evidence="9">The sequence shown here is derived from an EMBL/GenBank/DDBJ whole genome shotgun (WGS) entry which is preliminary data.</text>
</comment>
<proteinExistence type="inferred from homology"/>
<dbReference type="CDD" id="cd05296">
    <property type="entry name" value="GH4_P_beta_glucosidase"/>
    <property type="match status" value="1"/>
</dbReference>
<dbReference type="InterPro" id="IPR036291">
    <property type="entry name" value="NAD(P)-bd_dom_sf"/>
</dbReference>
<keyword evidence="5" id="KW-0520">NAD</keyword>
<dbReference type="InterPro" id="IPR015955">
    <property type="entry name" value="Lactate_DH/Glyco_Ohase_4_C"/>
</dbReference>
<evidence type="ECO:0000256" key="2">
    <source>
        <dbReference type="ARBA" id="ARBA00010141"/>
    </source>
</evidence>
<dbReference type="GO" id="GO:0046872">
    <property type="term" value="F:metal ion binding"/>
    <property type="evidence" value="ECO:0007669"/>
    <property type="project" value="UniProtKB-KW"/>
</dbReference>
<dbReference type="Gene3D" id="3.40.50.720">
    <property type="entry name" value="NAD(P)-binding Rossmann-like Domain"/>
    <property type="match status" value="1"/>
</dbReference>
<evidence type="ECO:0000256" key="7">
    <source>
        <dbReference type="ARBA" id="ARBA00023295"/>
    </source>
</evidence>
<dbReference type="PRINTS" id="PR00732">
    <property type="entry name" value="GLHYDRLASE4"/>
</dbReference>
<keyword evidence="6" id="KW-0464">Manganese</keyword>
<dbReference type="PANTHER" id="PTHR32092">
    <property type="entry name" value="6-PHOSPHO-BETA-GLUCOSIDASE-RELATED"/>
    <property type="match status" value="1"/>
</dbReference>
<evidence type="ECO:0000256" key="4">
    <source>
        <dbReference type="ARBA" id="ARBA00022801"/>
    </source>
</evidence>
<dbReference type="InterPro" id="IPR022616">
    <property type="entry name" value="Glyco_hydro_4_C"/>
</dbReference>
<gene>
    <name evidence="9" type="ORF">HW555_014429</name>
</gene>
<dbReference type="AlphaFoldDB" id="A0A835G1H3"/>
<keyword evidence="4" id="KW-0378">Hydrolase</keyword>
<dbReference type="SUPFAM" id="SSF56327">
    <property type="entry name" value="LDH C-terminal domain-like"/>
    <property type="match status" value="1"/>
</dbReference>
<name>A0A835G1H3_SPOEX</name>
<dbReference type="PANTHER" id="PTHR32092:SF5">
    <property type="entry name" value="6-PHOSPHO-BETA-GLUCOSIDASE"/>
    <property type="match status" value="1"/>
</dbReference>
<keyword evidence="3" id="KW-0479">Metal-binding</keyword>